<dbReference type="PANTHER" id="PTHR34847">
    <property type="entry name" value="NODULATION PROTEIN U"/>
    <property type="match status" value="1"/>
</dbReference>
<dbReference type="SUPFAM" id="SSF53067">
    <property type="entry name" value="Actin-like ATPase domain"/>
    <property type="match status" value="1"/>
</dbReference>
<dbReference type="RefSeq" id="WP_204925199.1">
    <property type="nucleotide sequence ID" value="NZ_JAFEUC010000005.1"/>
</dbReference>
<comment type="caution">
    <text evidence="4">The sequence shown here is derived from an EMBL/GenBank/DDBJ whole genome shotgun (WGS) entry which is preliminary data.</text>
</comment>
<comment type="similarity">
    <text evidence="1">Belongs to the NodU/CmcH family.</text>
</comment>
<dbReference type="Pfam" id="PF02543">
    <property type="entry name" value="Carbam_trans_N"/>
    <property type="match status" value="1"/>
</dbReference>
<sequence>MTDHRRTVVLGYSGLHGSAELKRSYFPGLDEREARLFQGLDSAAALVVDGELVAAVQQERYSGIKFDHAFPADAMVSCLTMAGLDFTDVDAVAHNFDHSHVRVFAQGEEYARRRYQEILDPARQTELLHRFMPRLARHRVTPVAHHRAHALTAAIPSGFDEALVVVVDGMGELHAITVYSWRNGQLVRLAALDYRASLGLCYALFTMHLGYGPNSDEYKVMALAAMGDPARYRAVLADAVRCLPDGRLDVPLLRLNRTPWARETFATSRDWLTERACPQRRAGEELTQEHIDLASAAQERVEQALTHLLSYWVGRTGLRRVAFAGGVALNCVAIGKLAASGLVDAVYVQPAAGDEGTAVGAALAVSGPAVSGVRYPTMTYLGPDVDEDGPPADQPYWSVSVAEGVAETVVARLLTEGRIVGWAQGRLEFGPRALGNRSILADPRDRGARDRVNAAVKFREEFRPLAPAVMAERADDWFVVPPGTNMRHMTVAVPVRPGMAERIAAVVHDDGTARVQAVHRADNPRFWRILDEFERLTGTPVLMNTSLNVKGQPTARAGAEAFRTFASSSLDVLVLGDRLYAKPEAVPAVERALTDAERRTVLGVRSV</sequence>
<proteinExistence type="inferred from homology"/>
<dbReference type="InterPro" id="IPR038152">
    <property type="entry name" value="Carbam_trans_C_sf"/>
</dbReference>
<dbReference type="Proteomes" id="UP001518872">
    <property type="component" value="Unassembled WGS sequence"/>
</dbReference>
<name>A0ABS2IV30_9ACTN</name>
<dbReference type="InterPro" id="IPR003696">
    <property type="entry name" value="Carbtransf_dom"/>
</dbReference>
<dbReference type="Pfam" id="PF16861">
    <property type="entry name" value="Carbam_trans_C"/>
    <property type="match status" value="1"/>
</dbReference>
<dbReference type="Gene3D" id="3.90.870.20">
    <property type="entry name" value="Carbamoyltransferase, C-terminal domain"/>
    <property type="match status" value="1"/>
</dbReference>
<feature type="domain" description="Carbamoyltransferase" evidence="2">
    <location>
        <begin position="41"/>
        <end position="363"/>
    </location>
</feature>
<dbReference type="InterPro" id="IPR043129">
    <property type="entry name" value="ATPase_NBD"/>
</dbReference>
<evidence type="ECO:0000313" key="4">
    <source>
        <dbReference type="EMBL" id="MBM7077223.1"/>
    </source>
</evidence>
<dbReference type="EMBL" id="JAFEUC010000005">
    <property type="protein sequence ID" value="MBM7077223.1"/>
    <property type="molecule type" value="Genomic_DNA"/>
</dbReference>
<accession>A0ABS2IV30</accession>
<dbReference type="InterPro" id="IPR031730">
    <property type="entry name" value="Carbam_trans_C"/>
</dbReference>
<dbReference type="InterPro" id="IPR051338">
    <property type="entry name" value="NodU/CmcH_Carbamoyltrnsfr"/>
</dbReference>
<keyword evidence="5" id="KW-1185">Reference proteome</keyword>
<reference evidence="4 5" key="1">
    <citation type="submission" date="2021-02" db="EMBL/GenBank/DDBJ databases">
        <authorList>
            <person name="Ra J.-S."/>
        </authorList>
    </citation>
    <scope>NUCLEOTIDE SEQUENCE [LARGE SCALE GENOMIC DNA]</scope>
    <source>
        <strain evidence="4 5">MMS20-R1-14</strain>
    </source>
</reference>
<protein>
    <recommendedName>
        <fullName evidence="6">Carbamoyltransferase</fullName>
    </recommendedName>
</protein>
<evidence type="ECO:0000256" key="1">
    <source>
        <dbReference type="ARBA" id="ARBA00006129"/>
    </source>
</evidence>
<evidence type="ECO:0008006" key="6">
    <source>
        <dbReference type="Google" id="ProtNLM"/>
    </source>
</evidence>
<feature type="domain" description="Carbamoyltransferase C-terminal" evidence="3">
    <location>
        <begin position="411"/>
        <end position="582"/>
    </location>
</feature>
<evidence type="ECO:0000259" key="2">
    <source>
        <dbReference type="Pfam" id="PF02543"/>
    </source>
</evidence>
<evidence type="ECO:0000259" key="3">
    <source>
        <dbReference type="Pfam" id="PF16861"/>
    </source>
</evidence>
<organism evidence="4 5">
    <name type="scientific">Micromonospora humida</name>
    <dbReference type="NCBI Taxonomy" id="2809018"/>
    <lineage>
        <taxon>Bacteria</taxon>
        <taxon>Bacillati</taxon>
        <taxon>Actinomycetota</taxon>
        <taxon>Actinomycetes</taxon>
        <taxon>Micromonosporales</taxon>
        <taxon>Micromonosporaceae</taxon>
        <taxon>Micromonospora</taxon>
    </lineage>
</organism>
<evidence type="ECO:0000313" key="5">
    <source>
        <dbReference type="Proteomes" id="UP001518872"/>
    </source>
</evidence>
<gene>
    <name evidence="4" type="ORF">JQX11_12815</name>
</gene>
<dbReference type="Gene3D" id="3.30.420.40">
    <property type="match status" value="2"/>
</dbReference>
<dbReference type="PANTHER" id="PTHR34847:SF1">
    <property type="entry name" value="NODULATION PROTEIN U"/>
    <property type="match status" value="1"/>
</dbReference>